<sequence length="520" mass="59799">MSLNQFSKESVNQSNGKLLKLKKVEIIKSNEEDINKKKKGKIWRVLKKVQRNHKTYRVYRCGWCKSFLSKNATQCIMCLTHKQGKIHFKCGIGARKQQIKSRNKKQIDKDVKTDKLWRISCAYRYKDDKVIYKDKCGWCHSFLAKDAKQGHVCLIRKEKRENVTTNRSFLKKKSVSKTAKSHSTSDSVVKDVTNPYQKSSTGKSSMRQDSSANILEIGNLNKDPAKKSEPKCKLRKSAVKKDSQIKVSYYTSRTGNIIKMYKCSKCSRFLKNNSKKCTRCSDLLRRRLTHPKISSEKSKMIAETKKNKLVLKSIQPIGEEGPNDAIFKYVAKLCRICKRIVKKPEEEYCYKCREKSRYERILKAMKAEKSNEDDAGTNTSDAVGHGSPAENEASRSNEAKKVVKLCSICKRIVKKPHEDYCYKCRERSEYKDILRALKANKELRQANDPSTIPANDDKFEFVNVEAPSTENGRENVLDENSQSLGSSANRKGENEVTYNEYEEDETNYISLKDIELLTGE</sequence>
<gene>
    <name evidence="2" type="ORF">ACAOBT_LOCUS5652</name>
</gene>
<dbReference type="Proteomes" id="UP001152888">
    <property type="component" value="Unassembled WGS sequence"/>
</dbReference>
<feature type="region of interest" description="Disordered" evidence="1">
    <location>
        <begin position="367"/>
        <end position="396"/>
    </location>
</feature>
<dbReference type="OrthoDB" id="10606676at2759"/>
<feature type="compositionally biased region" description="Polar residues" evidence="1">
    <location>
        <begin position="478"/>
        <end position="489"/>
    </location>
</feature>
<evidence type="ECO:0000256" key="1">
    <source>
        <dbReference type="SAM" id="MobiDB-lite"/>
    </source>
</evidence>
<protein>
    <submittedName>
        <fullName evidence="2">Uncharacterized protein</fullName>
    </submittedName>
</protein>
<dbReference type="EMBL" id="CAKOFQ010006713">
    <property type="protein sequence ID" value="CAH1964195.1"/>
    <property type="molecule type" value="Genomic_DNA"/>
</dbReference>
<proteinExistence type="predicted"/>
<feature type="compositionally biased region" description="Polar residues" evidence="1">
    <location>
        <begin position="176"/>
        <end position="187"/>
    </location>
</feature>
<evidence type="ECO:0000313" key="3">
    <source>
        <dbReference type="Proteomes" id="UP001152888"/>
    </source>
</evidence>
<organism evidence="2 3">
    <name type="scientific">Acanthoscelides obtectus</name>
    <name type="common">Bean weevil</name>
    <name type="synonym">Bruchus obtectus</name>
    <dbReference type="NCBI Taxonomy" id="200917"/>
    <lineage>
        <taxon>Eukaryota</taxon>
        <taxon>Metazoa</taxon>
        <taxon>Ecdysozoa</taxon>
        <taxon>Arthropoda</taxon>
        <taxon>Hexapoda</taxon>
        <taxon>Insecta</taxon>
        <taxon>Pterygota</taxon>
        <taxon>Neoptera</taxon>
        <taxon>Endopterygota</taxon>
        <taxon>Coleoptera</taxon>
        <taxon>Polyphaga</taxon>
        <taxon>Cucujiformia</taxon>
        <taxon>Chrysomeloidea</taxon>
        <taxon>Chrysomelidae</taxon>
        <taxon>Bruchinae</taxon>
        <taxon>Bruchini</taxon>
        <taxon>Acanthoscelides</taxon>
    </lineage>
</organism>
<feature type="region of interest" description="Disordered" evidence="1">
    <location>
        <begin position="165"/>
        <end position="209"/>
    </location>
</feature>
<dbReference type="AlphaFoldDB" id="A0A9P0K198"/>
<keyword evidence="3" id="KW-1185">Reference proteome</keyword>
<accession>A0A9P0K198</accession>
<feature type="region of interest" description="Disordered" evidence="1">
    <location>
        <begin position="467"/>
        <end position="495"/>
    </location>
</feature>
<name>A0A9P0K198_ACAOB</name>
<reference evidence="2" key="1">
    <citation type="submission" date="2022-03" db="EMBL/GenBank/DDBJ databases">
        <authorList>
            <person name="Sayadi A."/>
        </authorList>
    </citation>
    <scope>NUCLEOTIDE SEQUENCE</scope>
</reference>
<comment type="caution">
    <text evidence="2">The sequence shown here is derived from an EMBL/GenBank/DDBJ whole genome shotgun (WGS) entry which is preliminary data.</text>
</comment>
<evidence type="ECO:0000313" key="2">
    <source>
        <dbReference type="EMBL" id="CAH1964195.1"/>
    </source>
</evidence>
<feature type="compositionally biased region" description="Polar residues" evidence="1">
    <location>
        <begin position="194"/>
        <end position="209"/>
    </location>
</feature>